<dbReference type="EMBL" id="CALSDN010000005">
    <property type="protein sequence ID" value="CAH6721197.1"/>
    <property type="molecule type" value="Genomic_DNA"/>
</dbReference>
<evidence type="ECO:0000313" key="2">
    <source>
        <dbReference type="Proteomes" id="UP001152531"/>
    </source>
</evidence>
<reference evidence="1" key="1">
    <citation type="submission" date="2022-06" db="EMBL/GenBank/DDBJ databases">
        <authorList>
            <person name="Legras J.-L."/>
            <person name="Devillers H."/>
            <person name="Grondin C."/>
        </authorList>
    </citation>
    <scope>NUCLEOTIDE SEQUENCE</scope>
    <source>
        <strain evidence="1">CLIB 1444</strain>
    </source>
</reference>
<accession>A0ACA9Y937</accession>
<name>A0ACA9Y937_9ASCO</name>
<keyword evidence="2" id="KW-1185">Reference proteome</keyword>
<protein>
    <submittedName>
        <fullName evidence="1">DNA mismatch repair protein Pms1p</fullName>
    </submittedName>
</protein>
<organism evidence="1 2">
    <name type="scientific">[Candida] jaroonii</name>
    <dbReference type="NCBI Taxonomy" id="467808"/>
    <lineage>
        <taxon>Eukaryota</taxon>
        <taxon>Fungi</taxon>
        <taxon>Dikarya</taxon>
        <taxon>Ascomycota</taxon>
        <taxon>Saccharomycotina</taxon>
        <taxon>Pichiomycetes</taxon>
        <taxon>Debaryomycetaceae</taxon>
        <taxon>Yamadazyma</taxon>
    </lineage>
</organism>
<proteinExistence type="predicted"/>
<gene>
    <name evidence="1" type="ORF">CLIB1444_05S05732</name>
</gene>
<evidence type="ECO:0000313" key="1">
    <source>
        <dbReference type="EMBL" id="CAH6721197.1"/>
    </source>
</evidence>
<comment type="caution">
    <text evidence="1">The sequence shown here is derived from an EMBL/GenBank/DDBJ whole genome shotgun (WGS) entry which is preliminary data.</text>
</comment>
<dbReference type="Proteomes" id="UP001152531">
    <property type="component" value="Unassembled WGS sequence"/>
</dbReference>
<sequence length="591" mass="68516">MKQLHANDIHRITSGQVIVDLQSIVKEVLENSLDAGASKVEILFKEHSFEGFEILDNGYGIKQQDFEGICRKHYTSKLSDFEGLNEIETLGFRGEALSSICSICDIKIITTTKEDLPYSYELQFNRVGELIDTQKKLNLLQEPGTKVVVSDIFKNLPVRLKNFKKNLKSEFNKMMMFLYNYVIIKPEVKYNINNIVNGTKKNLIITTGKSSMLDNFSSIFGYKSILGLKPVSVNTEDVEIQGYVSDNSSRTVKDRQFLFLNQRPIYNKPFMKVVNEVYQVYNTNFPVFILNLTIEGTNIDINVTPDKMTVNLNIDLEVIREKLNEVFESWNNLQTLRIEKPKPNYKPTVVKPQAPKKVIKPERISKKESIHNYVRMLNVPNVKSSLPRFPEVKSVVQDDMDIDTEMDEIIINKVNFQEMKIVGQFNLGFIITKFNGNLFIVDQHASDEKFNYEQLLNNYKIKSQRLITPISVDLNLIEKYKLDNETMEMNGFKLNDKNQLINLPIYKNNLFNTEDFIEFLNFGRISKKEKILASKACRKSIMIGQHLTRPTMKRVVQNLSNLDKPWNCPHGRPTVRFLNNKWSEFSKDYDL</sequence>